<evidence type="ECO:0000313" key="2">
    <source>
        <dbReference type="Proteomes" id="UP000294555"/>
    </source>
</evidence>
<proteinExistence type="predicted"/>
<gene>
    <name evidence="1" type="ORF">EZJ58_3373</name>
</gene>
<keyword evidence="2" id="KW-1185">Reference proteome</keyword>
<protein>
    <submittedName>
        <fullName evidence="1">Uncharacterized protein</fullName>
    </submittedName>
</protein>
<comment type="caution">
    <text evidence="1">The sequence shown here is derived from an EMBL/GenBank/DDBJ whole genome shotgun (WGS) entry which is preliminary data.</text>
</comment>
<dbReference type="Proteomes" id="UP000294555">
    <property type="component" value="Unassembled WGS sequence"/>
</dbReference>
<accession>A0A4R1NEB4</accession>
<name>A0A4R1NEB4_9GAMM</name>
<sequence length="40" mass="4599">MLKTIRFAAAFCRHPEALLLIGNNAGRLPYFQGTHYEKIH</sequence>
<reference evidence="1 2" key="1">
    <citation type="submission" date="2019-02" db="EMBL/GenBank/DDBJ databases">
        <title>Investigation of anaerobic lignin degradation for improved lignocellulosic biofuels.</title>
        <authorList>
            <person name="Deangelis K."/>
        </authorList>
    </citation>
    <scope>NUCLEOTIDE SEQUENCE [LARGE SCALE GENOMIC DNA]</scope>
    <source>
        <strain evidence="1 2">159R</strain>
    </source>
</reference>
<dbReference type="EMBL" id="SJOI01000001">
    <property type="protein sequence ID" value="TCL05199.1"/>
    <property type="molecule type" value="Genomic_DNA"/>
</dbReference>
<evidence type="ECO:0000313" key="1">
    <source>
        <dbReference type="EMBL" id="TCL05199.1"/>
    </source>
</evidence>
<dbReference type="AlphaFoldDB" id="A0A4R1NEB4"/>
<organism evidence="1 2">
    <name type="scientific">Sodalis ligni</name>
    <dbReference type="NCBI Taxonomy" id="2697027"/>
    <lineage>
        <taxon>Bacteria</taxon>
        <taxon>Pseudomonadati</taxon>
        <taxon>Pseudomonadota</taxon>
        <taxon>Gammaproteobacteria</taxon>
        <taxon>Enterobacterales</taxon>
        <taxon>Bruguierivoracaceae</taxon>
        <taxon>Sodalis</taxon>
    </lineage>
</organism>